<reference evidence="1 2" key="1">
    <citation type="submission" date="2024-05" db="EMBL/GenBank/DDBJ databases">
        <title>Genome sequencing and assembly of Indian major carp, Cirrhinus mrigala (Hamilton, 1822).</title>
        <authorList>
            <person name="Mohindra V."/>
            <person name="Chowdhury L.M."/>
            <person name="Lal K."/>
            <person name="Jena J.K."/>
        </authorList>
    </citation>
    <scope>NUCLEOTIDE SEQUENCE [LARGE SCALE GENOMIC DNA]</scope>
    <source>
        <strain evidence="1">CM1030</strain>
        <tissue evidence="1">Blood</tissue>
    </source>
</reference>
<proteinExistence type="predicted"/>
<gene>
    <name evidence="1" type="ORF">M9458_031155</name>
</gene>
<dbReference type="Gene3D" id="2.60.40.10">
    <property type="entry name" value="Immunoglobulins"/>
    <property type="match status" value="1"/>
</dbReference>
<evidence type="ECO:0000313" key="1">
    <source>
        <dbReference type="EMBL" id="KAL0175187.1"/>
    </source>
</evidence>
<dbReference type="AlphaFoldDB" id="A0ABD0PMD1"/>
<sequence>LCRFTLFQGERELKGDDLVIYRMVEPNKGLYTCVVSYQMNGRTLQFTRTINVTPV</sequence>
<dbReference type="Proteomes" id="UP001529510">
    <property type="component" value="Unassembled WGS sequence"/>
</dbReference>
<comment type="caution">
    <text evidence="1">The sequence shown here is derived from an EMBL/GenBank/DDBJ whole genome shotgun (WGS) entry which is preliminary data.</text>
</comment>
<feature type="non-terminal residue" evidence="1">
    <location>
        <position position="1"/>
    </location>
</feature>
<feature type="non-terminal residue" evidence="1">
    <location>
        <position position="55"/>
    </location>
</feature>
<evidence type="ECO:0000313" key="2">
    <source>
        <dbReference type="Proteomes" id="UP001529510"/>
    </source>
</evidence>
<keyword evidence="2" id="KW-1185">Reference proteome</keyword>
<dbReference type="EMBL" id="JAMKFB020000015">
    <property type="protein sequence ID" value="KAL0175187.1"/>
    <property type="molecule type" value="Genomic_DNA"/>
</dbReference>
<name>A0ABD0PMD1_CIRMR</name>
<organism evidence="1 2">
    <name type="scientific">Cirrhinus mrigala</name>
    <name type="common">Mrigala</name>
    <dbReference type="NCBI Taxonomy" id="683832"/>
    <lineage>
        <taxon>Eukaryota</taxon>
        <taxon>Metazoa</taxon>
        <taxon>Chordata</taxon>
        <taxon>Craniata</taxon>
        <taxon>Vertebrata</taxon>
        <taxon>Euteleostomi</taxon>
        <taxon>Actinopterygii</taxon>
        <taxon>Neopterygii</taxon>
        <taxon>Teleostei</taxon>
        <taxon>Ostariophysi</taxon>
        <taxon>Cypriniformes</taxon>
        <taxon>Cyprinidae</taxon>
        <taxon>Labeoninae</taxon>
        <taxon>Labeonini</taxon>
        <taxon>Cirrhinus</taxon>
    </lineage>
</organism>
<dbReference type="InterPro" id="IPR013783">
    <property type="entry name" value="Ig-like_fold"/>
</dbReference>
<accession>A0ABD0PMD1</accession>
<protein>
    <submittedName>
        <fullName evidence="1">Uncharacterized protein</fullName>
    </submittedName>
</protein>